<dbReference type="Proteomes" id="UP000247480">
    <property type="component" value="Unassembled WGS sequence"/>
</dbReference>
<dbReference type="AlphaFoldDB" id="A0A2V0Q9Q0"/>
<sequence length="37" mass="4130">MPDTWHKGGCDDNRVAAFLFPDGLPLTRLGQRLQACE</sequence>
<evidence type="ECO:0000313" key="2">
    <source>
        <dbReference type="EMBL" id="GBH14209.1"/>
    </source>
</evidence>
<comment type="caution">
    <text evidence="1">The sequence shown here is derived from an EMBL/GenBank/DDBJ whole genome shotgun (WGS) entry which is preliminary data.</text>
</comment>
<dbReference type="EMBL" id="BGJZ01000007">
    <property type="protein sequence ID" value="GBH06955.1"/>
    <property type="molecule type" value="Genomic_DNA"/>
</dbReference>
<name>A0A2V0Q9Q0_PSESF</name>
<dbReference type="EMBL" id="BGKA01000003">
    <property type="protein sequence ID" value="GBH14209.1"/>
    <property type="molecule type" value="Genomic_DNA"/>
</dbReference>
<dbReference type="Proteomes" id="UP000248291">
    <property type="component" value="Unassembled WGS sequence"/>
</dbReference>
<accession>A0A2V0Q9Q0</accession>
<protein>
    <submittedName>
        <fullName evidence="1">Uncharacterized protein</fullName>
    </submittedName>
</protein>
<evidence type="ECO:0000313" key="3">
    <source>
        <dbReference type="Proteomes" id="UP000247480"/>
    </source>
</evidence>
<evidence type="ECO:0000313" key="1">
    <source>
        <dbReference type="EMBL" id="GBH06955.1"/>
    </source>
</evidence>
<gene>
    <name evidence="1" type="ORF">KPSA1_00288</name>
    <name evidence="2" type="ORF">KPSA3_00094</name>
</gene>
<evidence type="ECO:0000313" key="4">
    <source>
        <dbReference type="Proteomes" id="UP000248291"/>
    </source>
</evidence>
<proteinExistence type="predicted"/>
<organism evidence="1 3">
    <name type="scientific">Pseudomonas syringae pv. actinidiae</name>
    <dbReference type="NCBI Taxonomy" id="103796"/>
    <lineage>
        <taxon>Bacteria</taxon>
        <taxon>Pseudomonadati</taxon>
        <taxon>Pseudomonadota</taxon>
        <taxon>Gammaproteobacteria</taxon>
        <taxon>Pseudomonadales</taxon>
        <taxon>Pseudomonadaceae</taxon>
        <taxon>Pseudomonas</taxon>
        <taxon>Pseudomonas syringae</taxon>
    </lineage>
</organism>
<reference evidence="2 4" key="2">
    <citation type="submission" date="2018-04" db="EMBL/GenBank/DDBJ databases">
        <title>Draft genome sequence of Pseudomonas syringae pv. actinidiae biovar 3 strains isolated from kiwifruit in Kagawa prefecture.</title>
        <authorList>
            <person name="Tabuchi M."/>
            <person name="Saito M."/>
            <person name="Fujiwara S."/>
            <person name="Sasa N."/>
            <person name="Akimitsu K."/>
            <person name="Gomi K."/>
            <person name="Konishi-Sugita S."/>
            <person name="Hamano K."/>
            <person name="Kataoka I."/>
        </authorList>
    </citation>
    <scope>NUCLEOTIDE SEQUENCE [LARGE SCALE GENOMIC DNA]</scope>
    <source>
        <strain evidence="2 4">MAFF212211</strain>
    </source>
</reference>
<reference evidence="1 3" key="1">
    <citation type="submission" date="2018-04" db="EMBL/GenBank/DDBJ databases">
        <title>Draft genome sequence of Pseudomonas syringae pv. actinidiae biovar 1 strains isolated from kiwifruit in Kagawa prefecture.</title>
        <authorList>
            <person name="Tabuchi M."/>
            <person name="Saito M."/>
            <person name="Fujiwara S."/>
            <person name="Sasa N."/>
            <person name="Akimitsu K."/>
            <person name="Gomi K."/>
            <person name="Konishi-Sugita S."/>
            <person name="Hamano K."/>
            <person name="Kataoka I."/>
        </authorList>
    </citation>
    <scope>NUCLEOTIDE SEQUENCE [LARGE SCALE GENOMIC DNA]</scope>
    <source>
        <strain evidence="1 3">MAFF212206</strain>
    </source>
</reference>